<dbReference type="SMART" id="SM00248">
    <property type="entry name" value="ANK"/>
    <property type="match status" value="4"/>
</dbReference>
<dbReference type="PRINTS" id="PR01415">
    <property type="entry name" value="ANKYRIN"/>
</dbReference>
<reference evidence="4 5" key="1">
    <citation type="submission" date="2022-04" db="EMBL/GenBank/DDBJ databases">
        <title>The arsenic-methylating capacity of Chitinophaga filiformis YT5 during chitin decomposition.</title>
        <authorList>
            <person name="Chen G."/>
            <person name="Liang Y."/>
        </authorList>
    </citation>
    <scope>NUCLEOTIDE SEQUENCE [LARGE SCALE GENOMIC DNA]</scope>
    <source>
        <strain evidence="4 5">YT5</strain>
    </source>
</reference>
<keyword evidence="5" id="KW-1185">Reference proteome</keyword>
<proteinExistence type="predicted"/>
<evidence type="ECO:0000256" key="2">
    <source>
        <dbReference type="ARBA" id="ARBA00023043"/>
    </source>
</evidence>
<feature type="repeat" description="ANK" evidence="3">
    <location>
        <begin position="319"/>
        <end position="351"/>
    </location>
</feature>
<dbReference type="InterPro" id="IPR036770">
    <property type="entry name" value="Ankyrin_rpt-contain_sf"/>
</dbReference>
<keyword evidence="1" id="KW-0677">Repeat</keyword>
<evidence type="ECO:0000313" key="5">
    <source>
        <dbReference type="Proteomes" id="UP000830198"/>
    </source>
</evidence>
<dbReference type="Pfam" id="PF12796">
    <property type="entry name" value="Ank_2"/>
    <property type="match status" value="1"/>
</dbReference>
<feature type="repeat" description="ANK" evidence="3">
    <location>
        <begin position="286"/>
        <end position="318"/>
    </location>
</feature>
<dbReference type="Proteomes" id="UP000830198">
    <property type="component" value="Chromosome"/>
</dbReference>
<name>A0ABY4I9E6_CHIFI</name>
<dbReference type="EMBL" id="CP095855">
    <property type="protein sequence ID" value="UPK72283.1"/>
    <property type="molecule type" value="Genomic_DNA"/>
</dbReference>
<dbReference type="PANTHER" id="PTHR24171">
    <property type="entry name" value="ANKYRIN REPEAT DOMAIN-CONTAINING PROTEIN 39-RELATED"/>
    <property type="match status" value="1"/>
</dbReference>
<dbReference type="Gene3D" id="1.25.40.20">
    <property type="entry name" value="Ankyrin repeat-containing domain"/>
    <property type="match status" value="1"/>
</dbReference>
<dbReference type="InterPro" id="IPR002110">
    <property type="entry name" value="Ankyrin_rpt"/>
</dbReference>
<dbReference type="PROSITE" id="PS50088">
    <property type="entry name" value="ANK_REPEAT"/>
    <property type="match status" value="3"/>
</dbReference>
<sequence length="372" mass="41289">MSLFSKFFKKKEEATPPQEENPLPWIAPEDNPWQVRLLDMRPITETMLSTSKDEQMAQNAVSYNSEDGLVFLEQLPLEEAEIAANLTFPVDGKLYPGVLFIPQVMEHKWAIYFHDNKLIFVRSWMRQVYVTAQTRQENGMLIVESIRGSFGEEKPAHTISILHFLMTGYVRNQVVPAPLPEELKDNTRTAAMWSFSMFGNLAKIGVFDEQFTAPSEEPLRSHTMLHIAVAEGNLDVITSLHQQGYNLNALAGDGLTALQWGLVAEDTLVLEHLLALGAHPDARSAEGATTLMNAVQSKRLDVLQLLIKAGADVNAQDDRGFTALHRAAEMGLLEIAEALLATGADKHIIAQGHTPVSLAAARQEEAMIQLLQ</sequence>
<gene>
    <name evidence="4" type="ORF">MYF79_13395</name>
</gene>
<keyword evidence="2 3" id="KW-0040">ANK repeat</keyword>
<organism evidence="4 5">
    <name type="scientific">Chitinophaga filiformis</name>
    <name type="common">Myxococcus filiformis</name>
    <name type="synonym">Flexibacter filiformis</name>
    <dbReference type="NCBI Taxonomy" id="104663"/>
    <lineage>
        <taxon>Bacteria</taxon>
        <taxon>Pseudomonadati</taxon>
        <taxon>Bacteroidota</taxon>
        <taxon>Chitinophagia</taxon>
        <taxon>Chitinophagales</taxon>
        <taxon>Chitinophagaceae</taxon>
        <taxon>Chitinophaga</taxon>
    </lineage>
</organism>
<dbReference type="SUPFAM" id="SSF48403">
    <property type="entry name" value="Ankyrin repeat"/>
    <property type="match status" value="1"/>
</dbReference>
<evidence type="ECO:0000256" key="3">
    <source>
        <dbReference type="PROSITE-ProRule" id="PRU00023"/>
    </source>
</evidence>
<dbReference type="PROSITE" id="PS50297">
    <property type="entry name" value="ANK_REP_REGION"/>
    <property type="match status" value="3"/>
</dbReference>
<protein>
    <submittedName>
        <fullName evidence="4">Ankyrin repeat domain-containing protein</fullName>
    </submittedName>
</protein>
<feature type="repeat" description="ANK" evidence="3">
    <location>
        <begin position="220"/>
        <end position="252"/>
    </location>
</feature>
<evidence type="ECO:0000256" key="1">
    <source>
        <dbReference type="ARBA" id="ARBA00022737"/>
    </source>
</evidence>
<evidence type="ECO:0000313" key="4">
    <source>
        <dbReference type="EMBL" id="UPK72283.1"/>
    </source>
</evidence>
<dbReference type="PANTHER" id="PTHR24171:SF9">
    <property type="entry name" value="ANKYRIN REPEAT DOMAIN-CONTAINING PROTEIN 39"/>
    <property type="match status" value="1"/>
</dbReference>
<accession>A0ABY4I9E6</accession>
<dbReference type="RefSeq" id="WP_247814400.1">
    <property type="nucleotide sequence ID" value="NZ_CP095855.1"/>
</dbReference>